<dbReference type="InterPro" id="IPR044946">
    <property type="entry name" value="Restrct_endonuc_typeI_TRD_sf"/>
</dbReference>
<evidence type="ECO:0000256" key="3">
    <source>
        <dbReference type="ARBA" id="ARBA00023125"/>
    </source>
</evidence>
<keyword evidence="5" id="KW-0540">Nuclease</keyword>
<dbReference type="GO" id="GO:0009307">
    <property type="term" value="P:DNA restriction-modification system"/>
    <property type="evidence" value="ECO:0007669"/>
    <property type="project" value="UniProtKB-KW"/>
</dbReference>
<dbReference type="GO" id="GO:0003677">
    <property type="term" value="F:DNA binding"/>
    <property type="evidence" value="ECO:0007669"/>
    <property type="project" value="UniProtKB-KW"/>
</dbReference>
<organism evidence="5 6">
    <name type="scientific">Ruminococcus albus SY3</name>
    <dbReference type="NCBI Taxonomy" id="1341156"/>
    <lineage>
        <taxon>Bacteria</taxon>
        <taxon>Bacillati</taxon>
        <taxon>Bacillota</taxon>
        <taxon>Clostridia</taxon>
        <taxon>Eubacteriales</taxon>
        <taxon>Oscillospiraceae</taxon>
        <taxon>Ruminococcus</taxon>
    </lineage>
</organism>
<comment type="caution">
    <text evidence="5">The sequence shown here is derived from an EMBL/GenBank/DDBJ whole genome shotgun (WGS) entry which is preliminary data.</text>
</comment>
<dbReference type="PATRIC" id="fig|1341156.4.peg.3685"/>
<proteinExistence type="inferred from homology"/>
<protein>
    <submittedName>
        <fullName evidence="5">Restriction endonuclease subunit S</fullName>
    </submittedName>
</protein>
<dbReference type="EMBL" id="JEOB01000004">
    <property type="protein sequence ID" value="EXM37532.1"/>
    <property type="molecule type" value="Genomic_DNA"/>
</dbReference>
<comment type="similarity">
    <text evidence="1">Belongs to the type-I restriction system S methylase family.</text>
</comment>
<dbReference type="Proteomes" id="UP000021369">
    <property type="component" value="Unassembled WGS sequence"/>
</dbReference>
<accession>A0A011UWI6</accession>
<feature type="domain" description="Type I restriction modification DNA specificity" evidence="4">
    <location>
        <begin position="224"/>
        <end position="401"/>
    </location>
</feature>
<keyword evidence="5" id="KW-0255">Endonuclease</keyword>
<dbReference type="Pfam" id="PF01420">
    <property type="entry name" value="Methylase_S"/>
    <property type="match status" value="1"/>
</dbReference>
<keyword evidence="5" id="KW-0378">Hydrolase</keyword>
<evidence type="ECO:0000313" key="5">
    <source>
        <dbReference type="EMBL" id="EXM37532.1"/>
    </source>
</evidence>
<dbReference type="PANTHER" id="PTHR30408:SF12">
    <property type="entry name" value="TYPE I RESTRICTION ENZYME MJAVIII SPECIFICITY SUBUNIT"/>
    <property type="match status" value="1"/>
</dbReference>
<keyword evidence="2" id="KW-0680">Restriction system</keyword>
<keyword evidence="3" id="KW-0238">DNA-binding</keyword>
<dbReference type="PANTHER" id="PTHR30408">
    <property type="entry name" value="TYPE-1 RESTRICTION ENZYME ECOKI SPECIFICITY PROTEIN"/>
    <property type="match status" value="1"/>
</dbReference>
<dbReference type="AlphaFoldDB" id="A0A011UWI6"/>
<keyword evidence="6" id="KW-1185">Reference proteome</keyword>
<dbReference type="InterPro" id="IPR052021">
    <property type="entry name" value="Type-I_RS_S_subunit"/>
</dbReference>
<reference evidence="5 6" key="1">
    <citation type="submission" date="2013-06" db="EMBL/GenBank/DDBJ databases">
        <title>Rumen cellulosomics: divergent fiber-degrading strategies revealed by comparative genome-wide analysis of six Ruminococcal strains.</title>
        <authorList>
            <person name="Dassa B."/>
            <person name="Borovok I."/>
            <person name="Lamed R."/>
            <person name="Flint H."/>
            <person name="Yeoman C.J."/>
            <person name="White B."/>
            <person name="Bayer E.A."/>
        </authorList>
    </citation>
    <scope>NUCLEOTIDE SEQUENCE [LARGE SCALE GENOMIC DNA]</scope>
    <source>
        <strain evidence="5 6">SY3</strain>
    </source>
</reference>
<gene>
    <name evidence="5" type="ORF">RASY3_13310</name>
</gene>
<dbReference type="RefSeq" id="WP_037289040.1">
    <property type="nucleotide sequence ID" value="NZ_JEOB01000004.1"/>
</dbReference>
<dbReference type="SUPFAM" id="SSF116734">
    <property type="entry name" value="DNA methylase specificity domain"/>
    <property type="match status" value="2"/>
</dbReference>
<name>A0A011UWI6_RUMAL</name>
<dbReference type="Gene3D" id="1.10.287.1120">
    <property type="entry name" value="Bipartite methylase S protein"/>
    <property type="match status" value="1"/>
</dbReference>
<dbReference type="GO" id="GO:0004519">
    <property type="term" value="F:endonuclease activity"/>
    <property type="evidence" value="ECO:0007669"/>
    <property type="project" value="UniProtKB-KW"/>
</dbReference>
<dbReference type="InterPro" id="IPR000055">
    <property type="entry name" value="Restrct_endonuc_typeI_TRD"/>
</dbReference>
<evidence type="ECO:0000256" key="2">
    <source>
        <dbReference type="ARBA" id="ARBA00022747"/>
    </source>
</evidence>
<evidence type="ECO:0000256" key="1">
    <source>
        <dbReference type="ARBA" id="ARBA00010923"/>
    </source>
</evidence>
<evidence type="ECO:0000313" key="6">
    <source>
        <dbReference type="Proteomes" id="UP000021369"/>
    </source>
</evidence>
<dbReference type="Gene3D" id="3.90.220.20">
    <property type="entry name" value="DNA methylase specificity domains"/>
    <property type="match status" value="2"/>
</dbReference>
<evidence type="ECO:0000259" key="4">
    <source>
        <dbReference type="Pfam" id="PF01420"/>
    </source>
</evidence>
<sequence length="412" mass="46380">MTKKSNVPAIRFKGFTDTWEQRYLFEYLEVSNAKNTNDVYTKQDVLSVSGDYGIVNQIEFQGRSFAGVSVSNYGVVHTGDIVYTKSPLNSNPYGIIKTNKGKSGIVSTLYAVYHPKETVISDFVQTYFEQHARMNNYMHPLVNKGAKNDMKVSSENALKGLVIFPEVEEQHRIVALFHKVDTLITLHQRKLIKLNNVKKSLLEKMFPKNGADKPEIRFAGFTDAWEQRELRTAATFSKGSGYSKNDLKENGTPIILYGRLYTKYETVISEVDTFVDVQPNSVFSTGHEVVVPASGETAEDISRASFVAKSGILLGGDLNIITPAEYINPVFLALTISNGNQQKELSKRAQGKSVVHIHNSDLENVVLLYPSYEEQEKIGAYFSKLDSLITLHQRKLEKLQQIKKSLLEKMFV</sequence>